<dbReference type="GO" id="GO:0042910">
    <property type="term" value="F:xenobiotic transmembrane transporter activity"/>
    <property type="evidence" value="ECO:0007669"/>
    <property type="project" value="InterPro"/>
</dbReference>
<dbReference type="InterPro" id="IPR048279">
    <property type="entry name" value="MdtK-like"/>
</dbReference>
<feature type="transmembrane region" description="Helical" evidence="7">
    <location>
        <begin position="323"/>
        <end position="348"/>
    </location>
</feature>
<dbReference type="InterPro" id="IPR002528">
    <property type="entry name" value="MATE_fam"/>
</dbReference>
<evidence type="ECO:0000256" key="4">
    <source>
        <dbReference type="ARBA" id="ARBA00022692"/>
    </source>
</evidence>
<evidence type="ECO:0000256" key="6">
    <source>
        <dbReference type="ARBA" id="ARBA00023136"/>
    </source>
</evidence>
<dbReference type="AlphaFoldDB" id="A0A9D1TDQ4"/>
<proteinExistence type="predicted"/>
<keyword evidence="3" id="KW-1003">Cell membrane</keyword>
<feature type="transmembrane region" description="Helical" evidence="7">
    <location>
        <begin position="168"/>
        <end position="189"/>
    </location>
</feature>
<feature type="transmembrane region" description="Helical" evidence="7">
    <location>
        <begin position="58"/>
        <end position="79"/>
    </location>
</feature>
<feature type="transmembrane region" description="Helical" evidence="7">
    <location>
        <begin position="283"/>
        <end position="303"/>
    </location>
</feature>
<sequence length="463" mass="51049">MSQTQAQERDSGFYRQLGRLFIPVVIQNLLNAAVNSADVIMLNFVGQDAISAVSLATQYANILFMVFYGLGTGATMLCAQYYGKGDMRAVQVVEGIAMRFSIGISLAFALAALCVPQWMMRIFTDDAELIRLGCEYLRIMSVTYLCWGVIEVYLSVLRSVGRVMVSMLMNLVAFVLNVFLNAVFIFGWLGAPRMGVAGVAIATALSRIIELVCCLFVSRYSRDIKLSLRNLFVKNRALSGDFIRLSLPALGNDIVWGVAFSVYSVILGHLGSDAVAANSLVSVVRNLGTIACFAMASAGGILLGKVIGENRLEDARRYARKLIYLTLVLGACGGLVILAISPFVVRYAELTATAREYLRVMLYINCVYIFGPALNTTLVCGIFRSGGDSKFGLKCDVIDMWCYAIPLGFLAAFVLKLPVIAVYALLCTDEFVKMPFIFWHYRKGTWLKNITREKLFEQENKPA</sequence>
<organism evidence="8 9">
    <name type="scientific">Candidatus Ornithocaccomicrobium faecavium</name>
    <dbReference type="NCBI Taxonomy" id="2840890"/>
    <lineage>
        <taxon>Bacteria</taxon>
        <taxon>Bacillati</taxon>
        <taxon>Bacillota</taxon>
        <taxon>Clostridia</taxon>
        <taxon>Candidatus Ornithocaccomicrobium</taxon>
    </lineage>
</organism>
<gene>
    <name evidence="8" type="ORF">IAA64_08985</name>
</gene>
<dbReference type="InterPro" id="IPR047135">
    <property type="entry name" value="YsiQ"/>
</dbReference>
<evidence type="ECO:0000256" key="3">
    <source>
        <dbReference type="ARBA" id="ARBA00022475"/>
    </source>
</evidence>
<dbReference type="GO" id="GO:0005886">
    <property type="term" value="C:plasma membrane"/>
    <property type="evidence" value="ECO:0007669"/>
    <property type="project" value="UniProtKB-SubCell"/>
</dbReference>
<comment type="caution">
    <text evidence="8">The sequence shown here is derived from an EMBL/GenBank/DDBJ whole genome shotgun (WGS) entry which is preliminary data.</text>
</comment>
<comment type="subcellular location">
    <subcellularLocation>
        <location evidence="1">Cell membrane</location>
        <topology evidence="1">Multi-pass membrane protein</topology>
    </subcellularLocation>
</comment>
<feature type="transmembrane region" description="Helical" evidence="7">
    <location>
        <begin position="195"/>
        <end position="217"/>
    </location>
</feature>
<feature type="transmembrane region" description="Helical" evidence="7">
    <location>
        <begin position="20"/>
        <end position="46"/>
    </location>
</feature>
<evidence type="ECO:0000313" key="9">
    <source>
        <dbReference type="Proteomes" id="UP000886884"/>
    </source>
</evidence>
<dbReference type="PANTHER" id="PTHR42925:SF2">
    <property type="entry name" value="NA+ DRIVEN MULTIDRUG EFFLUX PUMP"/>
    <property type="match status" value="1"/>
</dbReference>
<evidence type="ECO:0000256" key="2">
    <source>
        <dbReference type="ARBA" id="ARBA00022448"/>
    </source>
</evidence>
<evidence type="ECO:0000313" key="8">
    <source>
        <dbReference type="EMBL" id="HIV28092.1"/>
    </source>
</evidence>
<reference evidence="8" key="2">
    <citation type="journal article" date="2021" name="PeerJ">
        <title>Extensive microbial diversity within the chicken gut microbiome revealed by metagenomics and culture.</title>
        <authorList>
            <person name="Gilroy R."/>
            <person name="Ravi A."/>
            <person name="Getino M."/>
            <person name="Pursley I."/>
            <person name="Horton D.L."/>
            <person name="Alikhan N.F."/>
            <person name="Baker D."/>
            <person name="Gharbi K."/>
            <person name="Hall N."/>
            <person name="Watson M."/>
            <person name="Adriaenssens E.M."/>
            <person name="Foster-Nyarko E."/>
            <person name="Jarju S."/>
            <person name="Secka A."/>
            <person name="Antonio M."/>
            <person name="Oren A."/>
            <person name="Chaudhuri R.R."/>
            <person name="La Ragione R."/>
            <person name="Hildebrand F."/>
            <person name="Pallen M.J."/>
        </authorList>
    </citation>
    <scope>NUCLEOTIDE SEQUENCE</scope>
    <source>
        <strain evidence="8">CHK183-6373</strain>
    </source>
</reference>
<feature type="transmembrane region" description="Helical" evidence="7">
    <location>
        <begin position="360"/>
        <end position="383"/>
    </location>
</feature>
<feature type="transmembrane region" description="Helical" evidence="7">
    <location>
        <begin position="100"/>
        <end position="119"/>
    </location>
</feature>
<keyword evidence="5 7" id="KW-1133">Transmembrane helix</keyword>
<dbReference type="Pfam" id="PF01554">
    <property type="entry name" value="MatE"/>
    <property type="match status" value="2"/>
</dbReference>
<dbReference type="Proteomes" id="UP000886884">
    <property type="component" value="Unassembled WGS sequence"/>
</dbReference>
<dbReference type="PANTHER" id="PTHR42925">
    <property type="entry name" value="MULTIDRUG AND TOXIN EFFLUX PROTEIN MATE FAMILY"/>
    <property type="match status" value="1"/>
</dbReference>
<protein>
    <submittedName>
        <fullName evidence="8">MATE family efflux transporter</fullName>
    </submittedName>
</protein>
<dbReference type="EMBL" id="DVOT01000158">
    <property type="protein sequence ID" value="HIV28092.1"/>
    <property type="molecule type" value="Genomic_DNA"/>
</dbReference>
<keyword evidence="2" id="KW-0813">Transport</keyword>
<dbReference type="PIRSF" id="PIRSF006603">
    <property type="entry name" value="DinF"/>
    <property type="match status" value="1"/>
</dbReference>
<accession>A0A9D1TDQ4</accession>
<dbReference type="NCBIfam" id="TIGR00797">
    <property type="entry name" value="matE"/>
    <property type="match status" value="1"/>
</dbReference>
<keyword evidence="6 7" id="KW-0472">Membrane</keyword>
<feature type="transmembrane region" description="Helical" evidence="7">
    <location>
        <begin position="403"/>
        <end position="426"/>
    </location>
</feature>
<feature type="transmembrane region" description="Helical" evidence="7">
    <location>
        <begin position="254"/>
        <end position="271"/>
    </location>
</feature>
<keyword evidence="4 7" id="KW-0812">Transmembrane</keyword>
<evidence type="ECO:0000256" key="7">
    <source>
        <dbReference type="SAM" id="Phobius"/>
    </source>
</evidence>
<reference evidence="8" key="1">
    <citation type="submission" date="2020-10" db="EMBL/GenBank/DDBJ databases">
        <authorList>
            <person name="Gilroy R."/>
        </authorList>
    </citation>
    <scope>NUCLEOTIDE SEQUENCE</scope>
    <source>
        <strain evidence="8">CHK183-6373</strain>
    </source>
</reference>
<name>A0A9D1TDQ4_9FIRM</name>
<dbReference type="CDD" id="cd13134">
    <property type="entry name" value="MATE_like_8"/>
    <property type="match status" value="1"/>
</dbReference>
<feature type="transmembrane region" description="Helical" evidence="7">
    <location>
        <begin position="139"/>
        <end position="156"/>
    </location>
</feature>
<evidence type="ECO:0000256" key="1">
    <source>
        <dbReference type="ARBA" id="ARBA00004651"/>
    </source>
</evidence>
<dbReference type="GO" id="GO:0015297">
    <property type="term" value="F:antiporter activity"/>
    <property type="evidence" value="ECO:0007669"/>
    <property type="project" value="InterPro"/>
</dbReference>
<evidence type="ECO:0000256" key="5">
    <source>
        <dbReference type="ARBA" id="ARBA00022989"/>
    </source>
</evidence>